<keyword evidence="2" id="KW-0805">Transcription regulation</keyword>
<dbReference type="PANTHER" id="PTHR30419">
    <property type="entry name" value="HTH-TYPE TRANSCRIPTIONAL REGULATOR YBHD"/>
    <property type="match status" value="1"/>
</dbReference>
<sequence>MVKLLGFNAGIAASPMRIEQLQAFLAIADTGNFGQAAGKCGVTQSTISRQIQALEAVLGCLLFHRTAQAKLTLAGEKFLPRAKKICHEWATVTQEITDLQAGKQPELCIAAIHSICSQYLPPILQKFCRDYPHVQLRVTALGSDRALKVLRDGLVDVAIVMNNRFLTTSSEMIVDFLYEEPIEVLMSVNHPLTVYQQIPCTELVKYPQVVFKEGYGMQRLLQEWFTSHNLIINAVMELNTLDGFRGVVRQGEIIALLPQTALIECRHDPSLVVRPLQDITEVSSNSLTTLKLPNRLIREVVLVTTSDRLTIPPIADFCRLVKQRLNSFEQFLTTNSLSA</sequence>
<evidence type="ECO:0000313" key="7">
    <source>
        <dbReference type="Proteomes" id="UP000287247"/>
    </source>
</evidence>
<accession>A0A401ID18</accession>
<feature type="domain" description="HTH lysR-type" evidence="5">
    <location>
        <begin position="16"/>
        <end position="72"/>
    </location>
</feature>
<evidence type="ECO:0000256" key="3">
    <source>
        <dbReference type="ARBA" id="ARBA00023125"/>
    </source>
</evidence>
<evidence type="ECO:0000259" key="5">
    <source>
        <dbReference type="PROSITE" id="PS50931"/>
    </source>
</evidence>
<dbReference type="SUPFAM" id="SSF46785">
    <property type="entry name" value="Winged helix' DNA-binding domain"/>
    <property type="match status" value="1"/>
</dbReference>
<dbReference type="GO" id="GO:0003677">
    <property type="term" value="F:DNA binding"/>
    <property type="evidence" value="ECO:0007669"/>
    <property type="project" value="UniProtKB-KW"/>
</dbReference>
<dbReference type="PANTHER" id="PTHR30419:SF8">
    <property type="entry name" value="NITROGEN ASSIMILATION TRANSCRIPTIONAL ACTIVATOR-RELATED"/>
    <property type="match status" value="1"/>
</dbReference>
<dbReference type="Pfam" id="PF03466">
    <property type="entry name" value="LysR_substrate"/>
    <property type="match status" value="1"/>
</dbReference>
<name>A0A401ID18_APHSA</name>
<dbReference type="Gene3D" id="1.10.10.10">
    <property type="entry name" value="Winged helix-like DNA-binding domain superfamily/Winged helix DNA-binding domain"/>
    <property type="match status" value="1"/>
</dbReference>
<dbReference type="InterPro" id="IPR036390">
    <property type="entry name" value="WH_DNA-bd_sf"/>
</dbReference>
<keyword evidence="3" id="KW-0238">DNA-binding</keyword>
<dbReference type="Pfam" id="PF00126">
    <property type="entry name" value="HTH_1"/>
    <property type="match status" value="1"/>
</dbReference>
<dbReference type="Gene3D" id="3.40.190.290">
    <property type="match status" value="1"/>
</dbReference>
<dbReference type="FunFam" id="1.10.10.10:FF:000001">
    <property type="entry name" value="LysR family transcriptional regulator"/>
    <property type="match status" value="1"/>
</dbReference>
<organism evidence="6 7">
    <name type="scientific">Aphanothece sacrum FPU1</name>
    <dbReference type="NCBI Taxonomy" id="1920663"/>
    <lineage>
        <taxon>Bacteria</taxon>
        <taxon>Bacillati</taxon>
        <taxon>Cyanobacteriota</taxon>
        <taxon>Cyanophyceae</taxon>
        <taxon>Oscillatoriophycideae</taxon>
        <taxon>Chroococcales</taxon>
        <taxon>Aphanothecaceae</taxon>
        <taxon>Aphanothece</taxon>
    </lineage>
</organism>
<dbReference type="CDD" id="cd05466">
    <property type="entry name" value="PBP2_LTTR_substrate"/>
    <property type="match status" value="1"/>
</dbReference>
<dbReference type="PRINTS" id="PR00039">
    <property type="entry name" value="HTHLYSR"/>
</dbReference>
<dbReference type="GO" id="GO:0005829">
    <property type="term" value="C:cytosol"/>
    <property type="evidence" value="ECO:0007669"/>
    <property type="project" value="TreeGrafter"/>
</dbReference>
<reference evidence="7" key="1">
    <citation type="submission" date="2017-05" db="EMBL/GenBank/DDBJ databases">
        <title>Physiological properties and genetic analysis related to exopolysaccharide production of fresh-water unicellular cyanobacterium Aphanothece sacrum, Suizenji Nori, that has been cultured as a food source in Japan.</title>
        <authorList>
            <person name="Kanesaki Y."/>
            <person name="Yoshikawa S."/>
            <person name="Ohki K."/>
        </authorList>
    </citation>
    <scope>NUCLEOTIDE SEQUENCE [LARGE SCALE GENOMIC DNA]</scope>
    <source>
        <strain evidence="7">FPU1</strain>
    </source>
</reference>
<gene>
    <name evidence="6" type="ORF">AsFPU1_0528</name>
</gene>
<dbReference type="SUPFAM" id="SSF53850">
    <property type="entry name" value="Periplasmic binding protein-like II"/>
    <property type="match status" value="1"/>
</dbReference>
<dbReference type="PROSITE" id="PS50931">
    <property type="entry name" value="HTH_LYSR"/>
    <property type="match status" value="1"/>
</dbReference>
<evidence type="ECO:0000313" key="6">
    <source>
        <dbReference type="EMBL" id="GBF79136.1"/>
    </source>
</evidence>
<keyword evidence="7" id="KW-1185">Reference proteome</keyword>
<proteinExistence type="inferred from homology"/>
<dbReference type="InterPro" id="IPR000847">
    <property type="entry name" value="LysR_HTH_N"/>
</dbReference>
<protein>
    <submittedName>
        <fullName evidence="6">LysR family transcriptional regulator</fullName>
    </submittedName>
</protein>
<dbReference type="Proteomes" id="UP000287247">
    <property type="component" value="Unassembled WGS sequence"/>
</dbReference>
<comment type="similarity">
    <text evidence="1">Belongs to the LysR transcriptional regulatory family.</text>
</comment>
<evidence type="ECO:0000256" key="1">
    <source>
        <dbReference type="ARBA" id="ARBA00009437"/>
    </source>
</evidence>
<evidence type="ECO:0000256" key="2">
    <source>
        <dbReference type="ARBA" id="ARBA00023015"/>
    </source>
</evidence>
<comment type="caution">
    <text evidence="6">The sequence shown here is derived from an EMBL/GenBank/DDBJ whole genome shotgun (WGS) entry which is preliminary data.</text>
</comment>
<dbReference type="InterPro" id="IPR050950">
    <property type="entry name" value="HTH-type_LysR_regulators"/>
</dbReference>
<dbReference type="InterPro" id="IPR036388">
    <property type="entry name" value="WH-like_DNA-bd_sf"/>
</dbReference>
<evidence type="ECO:0000256" key="4">
    <source>
        <dbReference type="ARBA" id="ARBA00023163"/>
    </source>
</evidence>
<keyword evidence="4" id="KW-0804">Transcription</keyword>
<dbReference type="GO" id="GO:0003700">
    <property type="term" value="F:DNA-binding transcription factor activity"/>
    <property type="evidence" value="ECO:0007669"/>
    <property type="project" value="InterPro"/>
</dbReference>
<dbReference type="AlphaFoldDB" id="A0A401ID18"/>
<dbReference type="InterPro" id="IPR005119">
    <property type="entry name" value="LysR_subst-bd"/>
</dbReference>
<dbReference type="EMBL" id="BDQK01000001">
    <property type="protein sequence ID" value="GBF79136.1"/>
    <property type="molecule type" value="Genomic_DNA"/>
</dbReference>